<dbReference type="CDD" id="cd14656">
    <property type="entry name" value="Imelysin-like_EfeO"/>
    <property type="match status" value="1"/>
</dbReference>
<dbReference type="PATRIC" id="fig|1395513.3.peg.1513"/>
<dbReference type="PROSITE" id="PS51257">
    <property type="entry name" value="PROKAR_LIPOPROTEIN"/>
    <property type="match status" value="1"/>
</dbReference>
<dbReference type="EMBL" id="AWTC01000005">
    <property type="protein sequence ID" value="EST12453.1"/>
    <property type="molecule type" value="Genomic_DNA"/>
</dbReference>
<proteinExistence type="inferred from homology"/>
<dbReference type="STRING" id="1395513.P343_07440"/>
<dbReference type="GO" id="GO:0030313">
    <property type="term" value="C:cell envelope"/>
    <property type="evidence" value="ECO:0007669"/>
    <property type="project" value="UniProtKB-SubCell"/>
</dbReference>
<dbReference type="OrthoDB" id="7348379at2"/>
<dbReference type="Gene3D" id="1.20.1420.20">
    <property type="entry name" value="M75 peptidase, HXXE motif"/>
    <property type="match status" value="1"/>
</dbReference>
<dbReference type="Pfam" id="PF09375">
    <property type="entry name" value="Peptidase_M75"/>
    <property type="match status" value="1"/>
</dbReference>
<evidence type="ECO:0000256" key="3">
    <source>
        <dbReference type="ARBA" id="ARBA00022729"/>
    </source>
</evidence>
<dbReference type="AlphaFoldDB" id="V6IYA9"/>
<comment type="caution">
    <text evidence="7">The sequence shown here is derived from an EMBL/GenBank/DDBJ whole genome shotgun (WGS) entry which is preliminary data.</text>
</comment>
<evidence type="ECO:0000256" key="5">
    <source>
        <dbReference type="SAM" id="SignalP"/>
    </source>
</evidence>
<keyword evidence="8" id="KW-1185">Reference proteome</keyword>
<feature type="signal peptide" evidence="5">
    <location>
        <begin position="1"/>
        <end position="25"/>
    </location>
</feature>
<gene>
    <name evidence="7" type="ORF">P343_07440</name>
</gene>
<evidence type="ECO:0000256" key="1">
    <source>
        <dbReference type="ARBA" id="ARBA00004196"/>
    </source>
</evidence>
<dbReference type="InterPro" id="IPR018976">
    <property type="entry name" value="Imelysin-like"/>
</dbReference>
<accession>V6IYA9</accession>
<organism evidence="7 8">
    <name type="scientific">Sporolactobacillus laevolacticus DSM 442</name>
    <dbReference type="NCBI Taxonomy" id="1395513"/>
    <lineage>
        <taxon>Bacteria</taxon>
        <taxon>Bacillati</taxon>
        <taxon>Bacillota</taxon>
        <taxon>Bacilli</taxon>
        <taxon>Bacillales</taxon>
        <taxon>Sporolactobacillaceae</taxon>
        <taxon>Sporolactobacillus</taxon>
    </lineage>
</organism>
<feature type="chain" id="PRO_5004748679" description="Imelysin-like domain-containing protein" evidence="5">
    <location>
        <begin position="26"/>
        <end position="385"/>
    </location>
</feature>
<dbReference type="InterPro" id="IPR034981">
    <property type="entry name" value="Imelysin-like_EfeO/Algp7"/>
</dbReference>
<evidence type="ECO:0000259" key="6">
    <source>
        <dbReference type="Pfam" id="PF09375"/>
    </source>
</evidence>
<name>V6IYA9_9BACL</name>
<dbReference type="eggNOG" id="COG2822">
    <property type="taxonomic scope" value="Bacteria"/>
</dbReference>
<sequence length="385" mass="43648">MNHQKKIIFLLFIALLLLPVISACSTNTKSGSQKTAQSTNDPVKQGTTKLKQLNNKLQAALKKNDTAAIKKYGKQINTQWLSYENGVRDRFPLQYAKIERYQQPIYAQSNLSNPDVAQMKENSEALTEQLDDLLTAKETKAKPSKQMDQAVNDYLKYADEQIDILVKTTKPFVKAVEDGDIEKAKKLYTQPRIYYERAEPIAESFGDLDPAIDARINDVDDPSKWTGFHEIERALWEKNSLKGQKKYAQKLMADVLSLQKEAKSFKLTPKAMVAGAMELLEEAATTKITGEEERYSHTDLLDLQANVDGSEAVYQAAIPALNEGHKDLAAEIDKQFQAFDKQMLKYKKSETEYENYTKLSKNEIRKISNELSKLSKLMAQTAKIF</sequence>
<dbReference type="InterPro" id="IPR053377">
    <property type="entry name" value="Iron_uptake_EfeM/EfeO"/>
</dbReference>
<comment type="similarity">
    <text evidence="2">Belongs to the EfeM/EfeO family.</text>
</comment>
<feature type="region of interest" description="Disordered" evidence="4">
    <location>
        <begin position="27"/>
        <end position="47"/>
    </location>
</feature>
<dbReference type="Proteomes" id="UP000018296">
    <property type="component" value="Unassembled WGS sequence"/>
</dbReference>
<dbReference type="PANTHER" id="PTHR39192:SF1">
    <property type="entry name" value="IRON UPTAKE SYSTEM COMPONENT EFEO"/>
    <property type="match status" value="1"/>
</dbReference>
<feature type="domain" description="Imelysin-like" evidence="6">
    <location>
        <begin position="151"/>
        <end position="376"/>
    </location>
</feature>
<dbReference type="NCBIfam" id="NF041757">
    <property type="entry name" value="EfeO"/>
    <property type="match status" value="1"/>
</dbReference>
<dbReference type="InterPro" id="IPR050894">
    <property type="entry name" value="EfeM/EfeO_iron_uptake"/>
</dbReference>
<keyword evidence="3 5" id="KW-0732">Signal</keyword>
<dbReference type="RefSeq" id="WP_023509763.1">
    <property type="nucleotide sequence ID" value="NZ_AWTC01000005.1"/>
</dbReference>
<dbReference type="PANTHER" id="PTHR39192">
    <property type="entry name" value="IRON UPTAKE SYSTEM COMPONENT EFEO"/>
    <property type="match status" value="1"/>
</dbReference>
<reference evidence="7 8" key="1">
    <citation type="journal article" date="2013" name="Genome Announc.">
        <title>Genome Sequence of Sporolactobacillus laevolacticus DSM442, an Efficient Polymer-Grade D-Lactate Producer from Agricultural Waste Cottonseed as a Nitrogen Source.</title>
        <authorList>
            <person name="Wang H."/>
            <person name="Wang L."/>
            <person name="Ju J."/>
            <person name="Yu B."/>
            <person name="Ma Y."/>
        </authorList>
    </citation>
    <scope>NUCLEOTIDE SEQUENCE [LARGE SCALE GENOMIC DNA]</scope>
    <source>
        <strain evidence="7 8">DSM 442</strain>
    </source>
</reference>
<comment type="subcellular location">
    <subcellularLocation>
        <location evidence="1">Cell envelope</location>
    </subcellularLocation>
</comment>
<evidence type="ECO:0000256" key="4">
    <source>
        <dbReference type="SAM" id="MobiDB-lite"/>
    </source>
</evidence>
<evidence type="ECO:0000313" key="7">
    <source>
        <dbReference type="EMBL" id="EST12453.1"/>
    </source>
</evidence>
<protein>
    <recommendedName>
        <fullName evidence="6">Imelysin-like domain-containing protein</fullName>
    </recommendedName>
</protein>
<evidence type="ECO:0000313" key="8">
    <source>
        <dbReference type="Proteomes" id="UP000018296"/>
    </source>
</evidence>
<dbReference type="InterPro" id="IPR038352">
    <property type="entry name" value="Imelysin_sf"/>
</dbReference>
<evidence type="ECO:0000256" key="2">
    <source>
        <dbReference type="ARBA" id="ARBA00005989"/>
    </source>
</evidence>